<feature type="transmembrane region" description="Helical" evidence="2">
    <location>
        <begin position="113"/>
        <end position="130"/>
    </location>
</feature>
<feature type="compositionally biased region" description="Low complexity" evidence="1">
    <location>
        <begin position="12"/>
        <end position="24"/>
    </location>
</feature>
<keyword evidence="2" id="KW-1133">Transmembrane helix</keyword>
<feature type="compositionally biased region" description="Gly residues" evidence="1">
    <location>
        <begin position="80"/>
        <end position="91"/>
    </location>
</feature>
<proteinExistence type="predicted"/>
<feature type="compositionally biased region" description="Pro residues" evidence="1">
    <location>
        <begin position="46"/>
        <end position="61"/>
    </location>
</feature>
<evidence type="ECO:0000313" key="4">
    <source>
        <dbReference type="Proteomes" id="UP001218188"/>
    </source>
</evidence>
<evidence type="ECO:0000313" key="3">
    <source>
        <dbReference type="EMBL" id="KAJ7040887.1"/>
    </source>
</evidence>
<evidence type="ECO:0000256" key="2">
    <source>
        <dbReference type="SAM" id="Phobius"/>
    </source>
</evidence>
<keyword evidence="2" id="KW-0472">Membrane</keyword>
<sequence length="206" mass="22166">MPVIARRAVKQRSSASGSSGPRGLSSRRRYSTCVDQHHHHAHRTSHPPPPTPTSTPAPALPPTNQTKTLTPSGILKQRGEAGGGGGAGEAGAGLDARTAKQALQTTGMGKRKACIASGGLIWVGGVRLFWDRNEAVSVRLIREALYFVACFFVGFWLWLWLLASLCRRTIGSRWPAPPPPVVFPCMRLAAAATANYFTTTIQLVRM</sequence>
<protein>
    <submittedName>
        <fullName evidence="3">Uncharacterized protein</fullName>
    </submittedName>
</protein>
<feature type="transmembrane region" description="Helical" evidence="2">
    <location>
        <begin position="145"/>
        <end position="163"/>
    </location>
</feature>
<dbReference type="Proteomes" id="UP001218188">
    <property type="component" value="Unassembled WGS sequence"/>
</dbReference>
<dbReference type="EMBL" id="JARJCM010000019">
    <property type="protein sequence ID" value="KAJ7040887.1"/>
    <property type="molecule type" value="Genomic_DNA"/>
</dbReference>
<evidence type="ECO:0000256" key="1">
    <source>
        <dbReference type="SAM" id="MobiDB-lite"/>
    </source>
</evidence>
<keyword evidence="4" id="KW-1185">Reference proteome</keyword>
<gene>
    <name evidence="3" type="ORF">C8F04DRAFT_1305456</name>
</gene>
<name>A0AAD6TBG8_9AGAR</name>
<dbReference type="AlphaFoldDB" id="A0AAD6TBG8"/>
<accession>A0AAD6TBG8</accession>
<organism evidence="3 4">
    <name type="scientific">Mycena alexandri</name>
    <dbReference type="NCBI Taxonomy" id="1745969"/>
    <lineage>
        <taxon>Eukaryota</taxon>
        <taxon>Fungi</taxon>
        <taxon>Dikarya</taxon>
        <taxon>Basidiomycota</taxon>
        <taxon>Agaricomycotina</taxon>
        <taxon>Agaricomycetes</taxon>
        <taxon>Agaricomycetidae</taxon>
        <taxon>Agaricales</taxon>
        <taxon>Marasmiineae</taxon>
        <taxon>Mycenaceae</taxon>
        <taxon>Mycena</taxon>
    </lineage>
</organism>
<feature type="region of interest" description="Disordered" evidence="1">
    <location>
        <begin position="1"/>
        <end position="92"/>
    </location>
</feature>
<keyword evidence="2" id="KW-0812">Transmembrane</keyword>
<reference evidence="3" key="1">
    <citation type="submission" date="2023-03" db="EMBL/GenBank/DDBJ databases">
        <title>Massive genome expansion in bonnet fungi (Mycena s.s.) driven by repeated elements and novel gene families across ecological guilds.</title>
        <authorList>
            <consortium name="Lawrence Berkeley National Laboratory"/>
            <person name="Harder C.B."/>
            <person name="Miyauchi S."/>
            <person name="Viragh M."/>
            <person name="Kuo A."/>
            <person name="Thoen E."/>
            <person name="Andreopoulos B."/>
            <person name="Lu D."/>
            <person name="Skrede I."/>
            <person name="Drula E."/>
            <person name="Henrissat B."/>
            <person name="Morin E."/>
            <person name="Kohler A."/>
            <person name="Barry K."/>
            <person name="LaButti K."/>
            <person name="Morin E."/>
            <person name="Salamov A."/>
            <person name="Lipzen A."/>
            <person name="Mereny Z."/>
            <person name="Hegedus B."/>
            <person name="Baldrian P."/>
            <person name="Stursova M."/>
            <person name="Weitz H."/>
            <person name="Taylor A."/>
            <person name="Grigoriev I.V."/>
            <person name="Nagy L.G."/>
            <person name="Martin F."/>
            <person name="Kauserud H."/>
        </authorList>
    </citation>
    <scope>NUCLEOTIDE SEQUENCE</scope>
    <source>
        <strain evidence="3">CBHHK200</strain>
    </source>
</reference>
<comment type="caution">
    <text evidence="3">The sequence shown here is derived from an EMBL/GenBank/DDBJ whole genome shotgun (WGS) entry which is preliminary data.</text>
</comment>